<evidence type="ECO:0000313" key="1">
    <source>
        <dbReference type="EMBL" id="JAH64070.1"/>
    </source>
</evidence>
<accession>A0A0E9UFQ4</accession>
<dbReference type="EMBL" id="GBXM01044507">
    <property type="protein sequence ID" value="JAH64070.1"/>
    <property type="molecule type" value="Transcribed_RNA"/>
</dbReference>
<reference evidence="1" key="2">
    <citation type="journal article" date="2015" name="Fish Shellfish Immunol.">
        <title>Early steps in the European eel (Anguilla anguilla)-Vibrio vulnificus interaction in the gills: Role of the RtxA13 toxin.</title>
        <authorList>
            <person name="Callol A."/>
            <person name="Pajuelo D."/>
            <person name="Ebbesson L."/>
            <person name="Teles M."/>
            <person name="MacKenzie S."/>
            <person name="Amaro C."/>
        </authorList>
    </citation>
    <scope>NUCLEOTIDE SEQUENCE</scope>
</reference>
<sequence length="33" mass="3724">MNLNSFSALTSLNSTLIREESSRCTQRLHSLTL</sequence>
<dbReference type="AlphaFoldDB" id="A0A0E9UFQ4"/>
<reference evidence="1" key="1">
    <citation type="submission" date="2014-11" db="EMBL/GenBank/DDBJ databases">
        <authorList>
            <person name="Amaro Gonzalez C."/>
        </authorList>
    </citation>
    <scope>NUCLEOTIDE SEQUENCE</scope>
</reference>
<organism evidence="1">
    <name type="scientific">Anguilla anguilla</name>
    <name type="common">European freshwater eel</name>
    <name type="synonym">Muraena anguilla</name>
    <dbReference type="NCBI Taxonomy" id="7936"/>
    <lineage>
        <taxon>Eukaryota</taxon>
        <taxon>Metazoa</taxon>
        <taxon>Chordata</taxon>
        <taxon>Craniata</taxon>
        <taxon>Vertebrata</taxon>
        <taxon>Euteleostomi</taxon>
        <taxon>Actinopterygii</taxon>
        <taxon>Neopterygii</taxon>
        <taxon>Teleostei</taxon>
        <taxon>Anguilliformes</taxon>
        <taxon>Anguillidae</taxon>
        <taxon>Anguilla</taxon>
    </lineage>
</organism>
<name>A0A0E9UFQ4_ANGAN</name>
<protein>
    <submittedName>
        <fullName evidence="1">Uncharacterized protein</fullName>
    </submittedName>
</protein>
<proteinExistence type="predicted"/>